<evidence type="ECO:0000313" key="2">
    <source>
        <dbReference type="WBParaSite" id="L893_g4347.t1"/>
    </source>
</evidence>
<reference evidence="2" key="1">
    <citation type="submission" date="2016-11" db="UniProtKB">
        <authorList>
            <consortium name="WormBaseParasite"/>
        </authorList>
    </citation>
    <scope>IDENTIFICATION</scope>
</reference>
<protein>
    <submittedName>
        <fullName evidence="2">Secreted protein</fullName>
    </submittedName>
</protein>
<organism evidence="1 2">
    <name type="scientific">Steinernema glaseri</name>
    <dbReference type="NCBI Taxonomy" id="37863"/>
    <lineage>
        <taxon>Eukaryota</taxon>
        <taxon>Metazoa</taxon>
        <taxon>Ecdysozoa</taxon>
        <taxon>Nematoda</taxon>
        <taxon>Chromadorea</taxon>
        <taxon>Rhabditida</taxon>
        <taxon>Tylenchina</taxon>
        <taxon>Panagrolaimomorpha</taxon>
        <taxon>Strongyloidoidea</taxon>
        <taxon>Steinernematidae</taxon>
        <taxon>Steinernema</taxon>
    </lineage>
</organism>
<dbReference type="WBParaSite" id="L893_g4347.t1">
    <property type="protein sequence ID" value="L893_g4347.t1"/>
    <property type="gene ID" value="L893_g4347"/>
</dbReference>
<evidence type="ECO:0000313" key="1">
    <source>
        <dbReference type="Proteomes" id="UP000095287"/>
    </source>
</evidence>
<name>A0A1I8ACH2_9BILA</name>
<accession>A0A1I8ACH2</accession>
<dbReference type="Proteomes" id="UP000095287">
    <property type="component" value="Unplaced"/>
</dbReference>
<keyword evidence="1" id="KW-1185">Reference proteome</keyword>
<proteinExistence type="predicted"/>
<dbReference type="AlphaFoldDB" id="A0A1I8ACH2"/>
<sequence length="72" mass="7744">MGETIRPSGVTAVSSTLALSALLPFINGRMTIHGAESDRSFAFSFQFSSLCGLRRDNKSVVSLTFDDVAETE</sequence>